<reference evidence="2" key="1">
    <citation type="journal article" date="2015" name="Nature">
        <title>Complex archaea that bridge the gap between prokaryotes and eukaryotes.</title>
        <authorList>
            <person name="Spang A."/>
            <person name="Saw J.H."/>
            <person name="Jorgensen S.L."/>
            <person name="Zaremba-Niedzwiedzka K."/>
            <person name="Martijn J."/>
            <person name="Lind A.E."/>
            <person name="van Eijk R."/>
            <person name="Schleper C."/>
            <person name="Guy L."/>
            <person name="Ettema T.J."/>
        </authorList>
    </citation>
    <scope>NUCLEOTIDE SEQUENCE</scope>
</reference>
<evidence type="ECO:0000313" key="2">
    <source>
        <dbReference type="EMBL" id="KKN55010.1"/>
    </source>
</evidence>
<dbReference type="AlphaFoldDB" id="A0A0F9RET6"/>
<dbReference type="EMBL" id="LAZR01000902">
    <property type="protein sequence ID" value="KKN55010.1"/>
    <property type="molecule type" value="Genomic_DNA"/>
</dbReference>
<gene>
    <name evidence="2" type="ORF">LCGC14_0586110</name>
</gene>
<proteinExistence type="predicted"/>
<feature type="transmembrane region" description="Helical" evidence="1">
    <location>
        <begin position="13"/>
        <end position="32"/>
    </location>
</feature>
<sequence length="34" mass="3698">MSNMSEPIWGFRGATYVQVGILCFVIGALFGMTT</sequence>
<accession>A0A0F9RET6</accession>
<evidence type="ECO:0000256" key="1">
    <source>
        <dbReference type="SAM" id="Phobius"/>
    </source>
</evidence>
<comment type="caution">
    <text evidence="2">The sequence shown here is derived from an EMBL/GenBank/DDBJ whole genome shotgun (WGS) entry which is preliminary data.</text>
</comment>
<keyword evidence="1" id="KW-0812">Transmembrane</keyword>
<protein>
    <submittedName>
        <fullName evidence="2">Uncharacterized protein</fullName>
    </submittedName>
</protein>
<keyword evidence="1" id="KW-1133">Transmembrane helix</keyword>
<organism evidence="2">
    <name type="scientific">marine sediment metagenome</name>
    <dbReference type="NCBI Taxonomy" id="412755"/>
    <lineage>
        <taxon>unclassified sequences</taxon>
        <taxon>metagenomes</taxon>
        <taxon>ecological metagenomes</taxon>
    </lineage>
</organism>
<name>A0A0F9RET6_9ZZZZ</name>
<keyword evidence="1" id="KW-0472">Membrane</keyword>